<protein>
    <recommendedName>
        <fullName evidence="4 12">Trigger factor</fullName>
        <shortName evidence="12">TF</shortName>
        <ecNumber evidence="3 12">5.2.1.8</ecNumber>
    </recommendedName>
    <alternativeName>
        <fullName evidence="11 12">PPIase</fullName>
    </alternativeName>
</protein>
<dbReference type="GO" id="GO:0043022">
    <property type="term" value="F:ribosome binding"/>
    <property type="evidence" value="ECO:0007669"/>
    <property type="project" value="TreeGrafter"/>
</dbReference>
<comment type="function">
    <text evidence="12">Involved in protein export. Acts as a chaperone by maintaining the newly synthesized protein in an open conformation. Functions as a peptidyl-prolyl cis-trans isomerase.</text>
</comment>
<dbReference type="GO" id="GO:0051301">
    <property type="term" value="P:cell division"/>
    <property type="evidence" value="ECO:0007669"/>
    <property type="project" value="UniProtKB-KW"/>
</dbReference>
<dbReference type="Gene3D" id="3.10.50.40">
    <property type="match status" value="1"/>
</dbReference>
<dbReference type="NCBIfam" id="TIGR00115">
    <property type="entry name" value="tig"/>
    <property type="match status" value="1"/>
</dbReference>
<evidence type="ECO:0000256" key="4">
    <source>
        <dbReference type="ARBA" id="ARBA00016902"/>
    </source>
</evidence>
<dbReference type="GO" id="GO:0051083">
    <property type="term" value="P:'de novo' cotranslational protein folding"/>
    <property type="evidence" value="ECO:0007669"/>
    <property type="project" value="TreeGrafter"/>
</dbReference>
<evidence type="ECO:0000256" key="1">
    <source>
        <dbReference type="ARBA" id="ARBA00000971"/>
    </source>
</evidence>
<dbReference type="InterPro" id="IPR027304">
    <property type="entry name" value="Trigger_fact/SurA_dom_sf"/>
</dbReference>
<evidence type="ECO:0000313" key="17">
    <source>
        <dbReference type="EMBL" id="ODQ95793.1"/>
    </source>
</evidence>
<dbReference type="InterPro" id="IPR008880">
    <property type="entry name" value="Trigger_fac_C"/>
</dbReference>
<evidence type="ECO:0000256" key="11">
    <source>
        <dbReference type="ARBA" id="ARBA00029986"/>
    </source>
</evidence>
<dbReference type="EMBL" id="MIGZ01000012">
    <property type="protein sequence ID" value="ODQ95793.1"/>
    <property type="molecule type" value="Genomic_DNA"/>
</dbReference>
<dbReference type="PANTHER" id="PTHR30560">
    <property type="entry name" value="TRIGGER FACTOR CHAPERONE AND PEPTIDYL-PROLYL CIS/TRANS ISOMERASE"/>
    <property type="match status" value="1"/>
</dbReference>
<dbReference type="OrthoDB" id="9767721at2"/>
<evidence type="ECO:0000256" key="13">
    <source>
        <dbReference type="PROSITE-ProRule" id="PRU00277"/>
    </source>
</evidence>
<dbReference type="GO" id="GO:0015031">
    <property type="term" value="P:protein transport"/>
    <property type="evidence" value="ECO:0007669"/>
    <property type="project" value="UniProtKB-UniRule"/>
</dbReference>
<dbReference type="SUPFAM" id="SSF109998">
    <property type="entry name" value="Triger factor/SurA peptide-binding domain-like"/>
    <property type="match status" value="1"/>
</dbReference>
<keyword evidence="10 12" id="KW-0131">Cell cycle</keyword>
<dbReference type="GO" id="GO:0044183">
    <property type="term" value="F:protein folding chaperone"/>
    <property type="evidence" value="ECO:0007669"/>
    <property type="project" value="TreeGrafter"/>
</dbReference>
<dbReference type="InterPro" id="IPR005215">
    <property type="entry name" value="Trig_fac"/>
</dbReference>
<dbReference type="SUPFAM" id="SSF102735">
    <property type="entry name" value="Trigger factor ribosome-binding domain"/>
    <property type="match status" value="1"/>
</dbReference>
<dbReference type="Pfam" id="PF05697">
    <property type="entry name" value="Trigger_N"/>
    <property type="match status" value="1"/>
</dbReference>
<dbReference type="PROSITE" id="PS50059">
    <property type="entry name" value="FKBP_PPIASE"/>
    <property type="match status" value="1"/>
</dbReference>
<evidence type="ECO:0000256" key="15">
    <source>
        <dbReference type="SAM" id="MobiDB-lite"/>
    </source>
</evidence>
<evidence type="ECO:0000256" key="14">
    <source>
        <dbReference type="RuleBase" id="RU003914"/>
    </source>
</evidence>
<evidence type="ECO:0000259" key="16">
    <source>
        <dbReference type="PROSITE" id="PS50059"/>
    </source>
</evidence>
<comment type="subcellular location">
    <subcellularLocation>
        <location evidence="12">Cytoplasm</location>
    </subcellularLocation>
    <text evidence="12">About half TF is bound to the ribosome near the polypeptide exit tunnel while the other half is free in the cytoplasm.</text>
</comment>
<dbReference type="HAMAP" id="MF_00303">
    <property type="entry name" value="Trigger_factor_Tig"/>
    <property type="match status" value="1"/>
</dbReference>
<dbReference type="Gene3D" id="1.10.3120.10">
    <property type="entry name" value="Trigger factor, C-terminal domain"/>
    <property type="match status" value="1"/>
</dbReference>
<dbReference type="RefSeq" id="WP_069403865.1">
    <property type="nucleotide sequence ID" value="NZ_MIGZ01000012.1"/>
</dbReference>
<feature type="compositionally biased region" description="Acidic residues" evidence="15">
    <location>
        <begin position="465"/>
        <end position="474"/>
    </location>
</feature>
<keyword evidence="9 12" id="KW-0413">Isomerase</keyword>
<keyword evidence="6 12" id="KW-0132">Cell division</keyword>
<gene>
    <name evidence="12" type="primary">tig</name>
    <name evidence="17" type="ORF">BHQ17_03635</name>
</gene>
<keyword evidence="18" id="KW-1185">Reference proteome</keyword>
<evidence type="ECO:0000256" key="2">
    <source>
        <dbReference type="ARBA" id="ARBA00005464"/>
    </source>
</evidence>
<dbReference type="Pfam" id="PF05698">
    <property type="entry name" value="Trigger_C"/>
    <property type="match status" value="1"/>
</dbReference>
<evidence type="ECO:0000256" key="5">
    <source>
        <dbReference type="ARBA" id="ARBA00022490"/>
    </source>
</evidence>
<dbReference type="EC" id="5.2.1.8" evidence="3 12"/>
<dbReference type="Proteomes" id="UP000094243">
    <property type="component" value="Unassembled WGS sequence"/>
</dbReference>
<dbReference type="Gene3D" id="3.30.70.1050">
    <property type="entry name" value="Trigger factor ribosome-binding domain"/>
    <property type="match status" value="1"/>
</dbReference>
<feature type="domain" description="PPIase FKBP-type" evidence="16">
    <location>
        <begin position="162"/>
        <end position="215"/>
    </location>
</feature>
<dbReference type="GO" id="GO:0003755">
    <property type="term" value="F:peptidyl-prolyl cis-trans isomerase activity"/>
    <property type="evidence" value="ECO:0007669"/>
    <property type="project" value="UniProtKB-UniRule"/>
</dbReference>
<dbReference type="InterPro" id="IPR037041">
    <property type="entry name" value="Trigger_fac_C_sf"/>
</dbReference>
<proteinExistence type="inferred from homology"/>
<dbReference type="GO" id="GO:0005737">
    <property type="term" value="C:cytoplasm"/>
    <property type="evidence" value="ECO:0007669"/>
    <property type="project" value="UniProtKB-SubCell"/>
</dbReference>
<comment type="catalytic activity">
    <reaction evidence="1 12 13">
        <text>[protein]-peptidylproline (omega=180) = [protein]-peptidylproline (omega=0)</text>
        <dbReference type="Rhea" id="RHEA:16237"/>
        <dbReference type="Rhea" id="RHEA-COMP:10747"/>
        <dbReference type="Rhea" id="RHEA-COMP:10748"/>
        <dbReference type="ChEBI" id="CHEBI:83833"/>
        <dbReference type="ChEBI" id="CHEBI:83834"/>
        <dbReference type="EC" id="5.2.1.8"/>
    </reaction>
</comment>
<feature type="region of interest" description="Disordered" evidence="15">
    <location>
        <begin position="425"/>
        <end position="474"/>
    </location>
</feature>
<evidence type="ECO:0000256" key="8">
    <source>
        <dbReference type="ARBA" id="ARBA00023186"/>
    </source>
</evidence>
<comment type="domain">
    <text evidence="12">Consists of 3 domains; the N-terminus binds the ribosome, the middle domain has PPIase activity, while the C-terminus has intrinsic chaperone activity on its own.</text>
</comment>
<comment type="caution">
    <text evidence="17">The sequence shown here is derived from an EMBL/GenBank/DDBJ whole genome shotgun (WGS) entry which is preliminary data.</text>
</comment>
<dbReference type="Pfam" id="PF00254">
    <property type="entry name" value="FKBP_C"/>
    <property type="match status" value="1"/>
</dbReference>
<dbReference type="InterPro" id="IPR008881">
    <property type="entry name" value="Trigger_fac_ribosome-bd_bac"/>
</dbReference>
<dbReference type="SUPFAM" id="SSF54534">
    <property type="entry name" value="FKBP-like"/>
    <property type="match status" value="1"/>
</dbReference>
<dbReference type="GO" id="GO:0043335">
    <property type="term" value="P:protein unfolding"/>
    <property type="evidence" value="ECO:0007669"/>
    <property type="project" value="TreeGrafter"/>
</dbReference>
<dbReference type="FunFam" id="3.10.50.40:FF:000019">
    <property type="entry name" value="Trigger factor"/>
    <property type="match status" value="1"/>
</dbReference>
<reference evidence="18" key="1">
    <citation type="submission" date="2016-09" db="EMBL/GenBank/DDBJ databases">
        <authorList>
            <person name="Greninger A.L."/>
            <person name="Jerome K.R."/>
            <person name="Mcnair B."/>
            <person name="Wallis C."/>
            <person name="Fang F."/>
        </authorList>
    </citation>
    <scope>NUCLEOTIDE SEQUENCE [LARGE SCALE GENOMIC DNA]</scope>
    <source>
        <strain evidence="18">M7</strain>
    </source>
</reference>
<name>A0A1E3S0U3_9MYCO</name>
<dbReference type="InterPro" id="IPR001179">
    <property type="entry name" value="PPIase_FKBP_dom"/>
</dbReference>
<dbReference type="AlphaFoldDB" id="A0A1E3S0U3"/>
<organism evidence="17 18">
    <name type="scientific">Mycolicibacterium holsaticum</name>
    <dbReference type="NCBI Taxonomy" id="152142"/>
    <lineage>
        <taxon>Bacteria</taxon>
        <taxon>Bacillati</taxon>
        <taxon>Actinomycetota</taxon>
        <taxon>Actinomycetes</taxon>
        <taxon>Mycobacteriales</taxon>
        <taxon>Mycobacteriaceae</taxon>
        <taxon>Mycolicibacterium</taxon>
    </lineage>
</organism>
<keyword evidence="5 12" id="KW-0963">Cytoplasm</keyword>
<keyword evidence="8 12" id="KW-0143">Chaperone</keyword>
<evidence type="ECO:0000313" key="18">
    <source>
        <dbReference type="Proteomes" id="UP000094243"/>
    </source>
</evidence>
<sequence length="474" mass="51873">MKSTVEKLSPTRVRINVEVPFTELEPEFDRAFQQLAKQVRLPGFRPGKAPRKLLEARVGREAMLDQVVSDAVPGRYSEAVTTTQVNPIGQPEIEITKKEYGEDLVFTAEVDVRPDIELPDLESLKISVDPVEVTDEEVDAELQSLRARFGTLSGVDRAAQDGDFVSIDLSGSIDGEELPEAATEGLSHEVGSGQLIDGLDEAIVGLKEGESRVFTTKLAAGEHAGKEAQVTVTVKSVKERELPEPDDDFAQLASEFDTIDELRNSLREQVQRTKRVQQAEQIRDKTLETLLEQVEVPLPENVVQAQVDDTLHSAIHSLEHDEARFAELLESQGSSREEFDADARSNAEKAIKTQLLVDAIADKLEVQVGQNDITERLVLMSQQYGMEPQQLLQALQQNNQLPAMFADVRRGLAVAAVVRGATVTDSDGNEIDTTEFFGRPDEQAPAEAETEAADASDAEAPAAEEAGEEPADAK</sequence>
<keyword evidence="7 12" id="KW-0697">Rotamase</keyword>
<accession>A0A1E3S0U3</accession>
<dbReference type="PIRSF" id="PIRSF003095">
    <property type="entry name" value="Trigger_factor"/>
    <property type="match status" value="1"/>
</dbReference>
<feature type="compositionally biased region" description="Acidic residues" evidence="15">
    <location>
        <begin position="448"/>
        <end position="457"/>
    </location>
</feature>
<dbReference type="InterPro" id="IPR036611">
    <property type="entry name" value="Trigger_fac_ribosome-bd_sf"/>
</dbReference>
<evidence type="ECO:0000256" key="10">
    <source>
        <dbReference type="ARBA" id="ARBA00023306"/>
    </source>
</evidence>
<evidence type="ECO:0000256" key="7">
    <source>
        <dbReference type="ARBA" id="ARBA00023110"/>
    </source>
</evidence>
<evidence type="ECO:0000256" key="9">
    <source>
        <dbReference type="ARBA" id="ARBA00023235"/>
    </source>
</evidence>
<dbReference type="PANTHER" id="PTHR30560:SF3">
    <property type="entry name" value="TRIGGER FACTOR-LIKE PROTEIN TIG, CHLOROPLASTIC"/>
    <property type="match status" value="1"/>
</dbReference>
<comment type="similarity">
    <text evidence="2 12 14">Belongs to the FKBP-type PPIase family. Tig subfamily.</text>
</comment>
<evidence type="ECO:0000256" key="3">
    <source>
        <dbReference type="ARBA" id="ARBA00013194"/>
    </source>
</evidence>
<evidence type="ECO:0000256" key="12">
    <source>
        <dbReference type="HAMAP-Rule" id="MF_00303"/>
    </source>
</evidence>
<evidence type="ECO:0000256" key="6">
    <source>
        <dbReference type="ARBA" id="ARBA00022618"/>
    </source>
</evidence>
<dbReference type="InterPro" id="IPR046357">
    <property type="entry name" value="PPIase_dom_sf"/>
</dbReference>